<gene>
    <name evidence="2" type="ORF">LCGC14_2946920</name>
</gene>
<evidence type="ECO:0000256" key="1">
    <source>
        <dbReference type="SAM" id="MobiDB-lite"/>
    </source>
</evidence>
<dbReference type="AlphaFoldDB" id="A0A0F8Y3I4"/>
<evidence type="ECO:0000313" key="2">
    <source>
        <dbReference type="EMBL" id="KKK68155.1"/>
    </source>
</evidence>
<feature type="region of interest" description="Disordered" evidence="1">
    <location>
        <begin position="20"/>
        <end position="47"/>
    </location>
</feature>
<proteinExistence type="predicted"/>
<dbReference type="EMBL" id="LAZR01059268">
    <property type="protein sequence ID" value="KKK68155.1"/>
    <property type="molecule type" value="Genomic_DNA"/>
</dbReference>
<accession>A0A0F8Y3I4</accession>
<protein>
    <submittedName>
        <fullName evidence="2">Uncharacterized protein</fullName>
    </submittedName>
</protein>
<organism evidence="2">
    <name type="scientific">marine sediment metagenome</name>
    <dbReference type="NCBI Taxonomy" id="412755"/>
    <lineage>
        <taxon>unclassified sequences</taxon>
        <taxon>metagenomes</taxon>
        <taxon>ecological metagenomes</taxon>
    </lineage>
</organism>
<sequence length="47" mass="5604">MNRKGALKFDIAARDRKIQEMEDDNDRDRKRIKEIERSETTKEPRGG</sequence>
<name>A0A0F8Y3I4_9ZZZZ</name>
<comment type="caution">
    <text evidence="2">The sequence shown here is derived from an EMBL/GenBank/DDBJ whole genome shotgun (WGS) entry which is preliminary data.</text>
</comment>
<reference evidence="2" key="1">
    <citation type="journal article" date="2015" name="Nature">
        <title>Complex archaea that bridge the gap between prokaryotes and eukaryotes.</title>
        <authorList>
            <person name="Spang A."/>
            <person name="Saw J.H."/>
            <person name="Jorgensen S.L."/>
            <person name="Zaremba-Niedzwiedzka K."/>
            <person name="Martijn J."/>
            <person name="Lind A.E."/>
            <person name="van Eijk R."/>
            <person name="Schleper C."/>
            <person name="Guy L."/>
            <person name="Ettema T.J."/>
        </authorList>
    </citation>
    <scope>NUCLEOTIDE SEQUENCE</scope>
</reference>